<evidence type="ECO:0000313" key="2">
    <source>
        <dbReference type="EMBL" id="OZI57760.1"/>
    </source>
</evidence>
<evidence type="ECO:0008006" key="4">
    <source>
        <dbReference type="Google" id="ProtNLM"/>
    </source>
</evidence>
<evidence type="ECO:0000313" key="3">
    <source>
        <dbReference type="Proteomes" id="UP000216885"/>
    </source>
</evidence>
<dbReference type="CDD" id="cd07012">
    <property type="entry name" value="PBP2_Bug_TTT"/>
    <property type="match status" value="1"/>
</dbReference>
<dbReference type="PIRSF" id="PIRSF017082">
    <property type="entry name" value="YflP"/>
    <property type="match status" value="1"/>
</dbReference>
<organism evidence="2 3">
    <name type="scientific">Bordetella genomosp. 4</name>
    <dbReference type="NCBI Taxonomy" id="463044"/>
    <lineage>
        <taxon>Bacteria</taxon>
        <taxon>Pseudomonadati</taxon>
        <taxon>Pseudomonadota</taxon>
        <taxon>Betaproteobacteria</taxon>
        <taxon>Burkholderiales</taxon>
        <taxon>Alcaligenaceae</taxon>
        <taxon>Bordetella</taxon>
    </lineage>
</organism>
<comment type="caution">
    <text evidence="2">The sequence shown here is derived from an EMBL/GenBank/DDBJ whole genome shotgun (WGS) entry which is preliminary data.</text>
</comment>
<reference evidence="2 3" key="1">
    <citation type="submission" date="2017-05" db="EMBL/GenBank/DDBJ databases">
        <title>Complete and WGS of Bordetella genogroups.</title>
        <authorList>
            <person name="Spilker T."/>
            <person name="LiPuma J."/>
        </authorList>
    </citation>
    <scope>NUCLEOTIDE SEQUENCE [LARGE SCALE GENOMIC DNA]</scope>
    <source>
        <strain evidence="2 3">AU9919</strain>
    </source>
</reference>
<dbReference type="Proteomes" id="UP000216885">
    <property type="component" value="Unassembled WGS sequence"/>
</dbReference>
<comment type="similarity">
    <text evidence="1">Belongs to the UPF0065 (bug) family.</text>
</comment>
<protein>
    <recommendedName>
        <fullName evidence="4">ABC transporter substrate-binding protein</fullName>
    </recommendedName>
</protein>
<dbReference type="EMBL" id="NEVQ01000012">
    <property type="protein sequence ID" value="OZI57760.1"/>
    <property type="molecule type" value="Genomic_DNA"/>
</dbReference>
<dbReference type="OrthoDB" id="8968467at2"/>
<dbReference type="InterPro" id="IPR005064">
    <property type="entry name" value="BUG"/>
</dbReference>
<dbReference type="InterPro" id="IPR042100">
    <property type="entry name" value="Bug_dom1"/>
</dbReference>
<dbReference type="AlphaFoldDB" id="A0A261U928"/>
<sequence length="322" mass="34335">MERRRFIACAMASTLMIPGWSYADMWPTRNIRIVVPFPPGGSTDILGRRTADYLQKAFGVPVIVENLPGATGTIGTAAVARAAPDGYTLLMGSVGTIVTNHFVYDNLAFKIDSFDPVINIAETPNVMMIRPGLPVGSVQELIAYMKANPGQLNHGSPGLASSSHVSAELFKLRAGVQAQHVPYKGSAPMLADLMGGSIDFTIDNISSSLELIKAGKLKALAVTSRDRSPLLPQLPTMIEAGLPDYVMAPWFCVAAPSGTSTEVIQKLNAVLNDMLKDDTVRQLLQSYGATPVGGSPSQIRTLITTESETIRALSAQVNFTSS</sequence>
<dbReference type="Gene3D" id="3.40.190.150">
    <property type="entry name" value="Bordetella uptake gene, domain 1"/>
    <property type="match status" value="1"/>
</dbReference>
<evidence type="ECO:0000256" key="1">
    <source>
        <dbReference type="ARBA" id="ARBA00006987"/>
    </source>
</evidence>
<dbReference type="Gene3D" id="3.40.190.10">
    <property type="entry name" value="Periplasmic binding protein-like II"/>
    <property type="match status" value="1"/>
</dbReference>
<keyword evidence="3" id="KW-1185">Reference proteome</keyword>
<accession>A0A261U928</accession>
<gene>
    <name evidence="2" type="ORF">CAL20_08455</name>
</gene>
<dbReference type="Pfam" id="PF03401">
    <property type="entry name" value="TctC"/>
    <property type="match status" value="1"/>
</dbReference>
<dbReference type="SUPFAM" id="SSF53850">
    <property type="entry name" value="Periplasmic binding protein-like II"/>
    <property type="match status" value="1"/>
</dbReference>
<dbReference type="PANTHER" id="PTHR42928">
    <property type="entry name" value="TRICARBOXYLATE-BINDING PROTEIN"/>
    <property type="match status" value="1"/>
</dbReference>
<proteinExistence type="inferred from homology"/>
<dbReference type="PANTHER" id="PTHR42928:SF5">
    <property type="entry name" value="BLR1237 PROTEIN"/>
    <property type="match status" value="1"/>
</dbReference>
<name>A0A261U928_9BORD</name>